<feature type="transmembrane region" description="Helical" evidence="4">
    <location>
        <begin position="212"/>
        <end position="230"/>
    </location>
</feature>
<evidence type="ECO:0000256" key="2">
    <source>
        <dbReference type="ARBA" id="ARBA00022989"/>
    </source>
</evidence>
<comment type="caution">
    <text evidence="6">The sequence shown here is derived from an EMBL/GenBank/DDBJ whole genome shotgun (WGS) entry which is preliminary data.</text>
</comment>
<dbReference type="GO" id="GO:0022857">
    <property type="term" value="F:transmembrane transporter activity"/>
    <property type="evidence" value="ECO:0007669"/>
    <property type="project" value="InterPro"/>
</dbReference>
<feature type="transmembrane region" description="Helical" evidence="4">
    <location>
        <begin position="163"/>
        <end position="184"/>
    </location>
</feature>
<evidence type="ECO:0000313" key="6">
    <source>
        <dbReference type="EMBL" id="RQW65172.1"/>
    </source>
</evidence>
<reference evidence="6 7" key="1">
    <citation type="submission" date="2018-11" db="EMBL/GenBank/DDBJ databases">
        <title>Vibrio LJC006 sp. nov., isolated from seawater during the bloom of the enteromorpha.</title>
        <authorList>
            <person name="Liang J."/>
        </authorList>
    </citation>
    <scope>NUCLEOTIDE SEQUENCE [LARGE SCALE GENOMIC DNA]</scope>
    <source>
        <strain evidence="6 7">LJC006</strain>
    </source>
</reference>
<organism evidence="6 7">
    <name type="scientific">Vibrio viridaestus</name>
    <dbReference type="NCBI Taxonomy" id="2487322"/>
    <lineage>
        <taxon>Bacteria</taxon>
        <taxon>Pseudomonadati</taxon>
        <taxon>Pseudomonadota</taxon>
        <taxon>Gammaproteobacteria</taxon>
        <taxon>Vibrionales</taxon>
        <taxon>Vibrionaceae</taxon>
        <taxon>Vibrio</taxon>
    </lineage>
</organism>
<keyword evidence="7" id="KW-1185">Reference proteome</keyword>
<dbReference type="InterPro" id="IPR036259">
    <property type="entry name" value="MFS_trans_sf"/>
</dbReference>
<dbReference type="InterPro" id="IPR052524">
    <property type="entry name" value="MFS_Cyanate_Porter"/>
</dbReference>
<dbReference type="PANTHER" id="PTHR23523">
    <property type="match status" value="1"/>
</dbReference>
<dbReference type="OrthoDB" id="5317164at2"/>
<feature type="transmembrane region" description="Helical" evidence="4">
    <location>
        <begin position="129"/>
        <end position="151"/>
    </location>
</feature>
<feature type="transmembrane region" description="Helical" evidence="4">
    <location>
        <begin position="276"/>
        <end position="295"/>
    </location>
</feature>
<accession>A0A3N9U608</accession>
<feature type="transmembrane region" description="Helical" evidence="4">
    <location>
        <begin position="72"/>
        <end position="89"/>
    </location>
</feature>
<feature type="transmembrane region" description="Helical" evidence="4">
    <location>
        <begin position="301"/>
        <end position="324"/>
    </location>
</feature>
<feature type="transmembrane region" description="Helical" evidence="4">
    <location>
        <begin position="336"/>
        <end position="359"/>
    </location>
</feature>
<keyword evidence="2 4" id="KW-1133">Transmembrane helix</keyword>
<proteinExistence type="predicted"/>
<feature type="transmembrane region" description="Helical" evidence="4">
    <location>
        <begin position="365"/>
        <end position="385"/>
    </location>
</feature>
<dbReference type="InterPro" id="IPR020846">
    <property type="entry name" value="MFS_dom"/>
</dbReference>
<name>A0A3N9U608_9VIBR</name>
<evidence type="ECO:0000313" key="7">
    <source>
        <dbReference type="Proteomes" id="UP000281112"/>
    </source>
</evidence>
<protein>
    <submittedName>
        <fullName evidence="6">MFS transporter</fullName>
    </submittedName>
</protein>
<dbReference type="EMBL" id="RJVQ01000001">
    <property type="protein sequence ID" value="RQW65172.1"/>
    <property type="molecule type" value="Genomic_DNA"/>
</dbReference>
<dbReference type="RefSeq" id="WP_124935340.1">
    <property type="nucleotide sequence ID" value="NZ_RJVQ01000001.1"/>
</dbReference>
<dbReference type="InterPro" id="IPR011701">
    <property type="entry name" value="MFS"/>
</dbReference>
<dbReference type="AlphaFoldDB" id="A0A3N9U608"/>
<dbReference type="PROSITE" id="PS50850">
    <property type="entry name" value="MFS"/>
    <property type="match status" value="1"/>
</dbReference>
<evidence type="ECO:0000256" key="4">
    <source>
        <dbReference type="SAM" id="Phobius"/>
    </source>
</evidence>
<gene>
    <name evidence="6" type="ORF">EES38_01180</name>
</gene>
<feature type="transmembrane region" description="Helical" evidence="4">
    <location>
        <begin position="250"/>
        <end position="269"/>
    </location>
</feature>
<evidence type="ECO:0000259" key="5">
    <source>
        <dbReference type="PROSITE" id="PS50850"/>
    </source>
</evidence>
<keyword evidence="1 4" id="KW-0812">Transmembrane</keyword>
<evidence type="ECO:0000256" key="3">
    <source>
        <dbReference type="ARBA" id="ARBA00023136"/>
    </source>
</evidence>
<feature type="transmembrane region" description="Helical" evidence="4">
    <location>
        <begin position="95"/>
        <end position="117"/>
    </location>
</feature>
<dbReference type="Gene3D" id="1.20.1250.20">
    <property type="entry name" value="MFS general substrate transporter like domains"/>
    <property type="match status" value="1"/>
</dbReference>
<evidence type="ECO:0000256" key="1">
    <source>
        <dbReference type="ARBA" id="ARBA00022692"/>
    </source>
</evidence>
<dbReference type="PANTHER" id="PTHR23523:SF2">
    <property type="entry name" value="2-NITROIMIDAZOLE TRANSPORTER"/>
    <property type="match status" value="1"/>
</dbReference>
<dbReference type="Pfam" id="PF07690">
    <property type="entry name" value="MFS_1"/>
    <property type="match status" value="1"/>
</dbReference>
<feature type="domain" description="Major facilitator superfamily (MFS) profile" evidence="5">
    <location>
        <begin position="6"/>
        <end position="391"/>
    </location>
</feature>
<keyword evidence="3 4" id="KW-0472">Membrane</keyword>
<feature type="transmembrane region" description="Helical" evidence="4">
    <location>
        <begin position="38"/>
        <end position="60"/>
    </location>
</feature>
<dbReference type="SUPFAM" id="SSF103473">
    <property type="entry name" value="MFS general substrate transporter"/>
    <property type="match status" value="1"/>
</dbReference>
<sequence>MPKSNTTTLLIFCILLLSINLRAPFTSLAPLIAQIMDSLQISAVSMGIITSTPLIMFALASPFCPKLGSKLGLEKSICFALVLIGLGVVCRSFGHFHWLFIGTILIGLGIAIGNVLAPAVIKSSFPGRIATITALYGISMGVGSTLSSSIMVPVSSMADDLAIGWRIALAGNLIFPCLALIFWLPRLTESKTRNETRNREYYPLSKLMRQPLAWFFTFALGLNSFTFYTFSGWLPKILAALGYSELDAGYVYGFLQFSTIVPGLLLIPIMKRTQTIPLLFVGAALLNGVGVAGLMMAPGWAIFWVALFGLGNCSTFILALSILGQISVTSTQAATLSGMAQSIGYTLAALGPAIIGMVYSQTETWSLPLAIITVVAFLCAIFAFLTTRKGSLTVD</sequence>
<dbReference type="Proteomes" id="UP000281112">
    <property type="component" value="Unassembled WGS sequence"/>
</dbReference>